<organism evidence="2 3">
    <name type="scientific">Oerskovia douganii</name>
    <dbReference type="NCBI Taxonomy" id="2762210"/>
    <lineage>
        <taxon>Bacteria</taxon>
        <taxon>Bacillati</taxon>
        <taxon>Actinomycetota</taxon>
        <taxon>Actinomycetes</taxon>
        <taxon>Micrococcales</taxon>
        <taxon>Cellulomonadaceae</taxon>
        <taxon>Oerskovia</taxon>
    </lineage>
</organism>
<evidence type="ECO:0000256" key="1">
    <source>
        <dbReference type="ARBA" id="ARBA00006987"/>
    </source>
</evidence>
<evidence type="ECO:0000313" key="3">
    <source>
        <dbReference type="Proteomes" id="UP000822993"/>
    </source>
</evidence>
<accession>A0A9D5Z0Z5</accession>
<keyword evidence="3" id="KW-1185">Reference proteome</keyword>
<dbReference type="InterPro" id="IPR006311">
    <property type="entry name" value="TAT_signal"/>
</dbReference>
<comment type="similarity">
    <text evidence="1">Belongs to the UPF0065 (bug) family.</text>
</comment>
<dbReference type="PANTHER" id="PTHR42928:SF3">
    <property type="entry name" value="UPF0065 PROTEIN YFLP"/>
    <property type="match status" value="1"/>
</dbReference>
<sequence length="357" mass="36225">MAPVVSPRRGHSTSGPVRRRLVGAAALTSLALALGACGGLASGGDAPAAGGSDKPAAVGLASLDIIVPADPGGGWDQTGRALQKELQGTGLAKTVNVTNVGGAGGTNGLASLANVTDPDTLMVTGLVMVGAVETNKSQARIEDTTPIARLTEEPLVIVVPAGSKYQTLEELVDDIVANGKSVTVTGGSAGGADHILAGMLLKQAGVPSEKIVDTLNYIAYSGGGESLAALLGNKVSAGISGVGEYVEQVNAGTVRALAVTSPEKIEALPDVPTLHDAGYGFDLTNWRGVLAPADISDEERAALEAVLTELHASDEWQATLTEKGWADAFLTGADFDDYLQQNIVDIQTVLQDIGLVS</sequence>
<dbReference type="PIRSF" id="PIRSF017082">
    <property type="entry name" value="YflP"/>
    <property type="match status" value="1"/>
</dbReference>
<dbReference type="InterPro" id="IPR005064">
    <property type="entry name" value="BUG"/>
</dbReference>
<dbReference type="InterPro" id="IPR042100">
    <property type="entry name" value="Bug_dom1"/>
</dbReference>
<dbReference type="RefSeq" id="WP_193720897.1">
    <property type="nucleotide sequence ID" value="NZ_JACSPN010000023.1"/>
</dbReference>
<dbReference type="EMBL" id="JACSPN010000023">
    <property type="protein sequence ID" value="MBE7701664.1"/>
    <property type="molecule type" value="Genomic_DNA"/>
</dbReference>
<dbReference type="Pfam" id="PF03401">
    <property type="entry name" value="TctC"/>
    <property type="match status" value="1"/>
</dbReference>
<dbReference type="Gene3D" id="3.40.190.150">
    <property type="entry name" value="Bordetella uptake gene, domain 1"/>
    <property type="match status" value="1"/>
</dbReference>
<reference evidence="2 3" key="1">
    <citation type="submission" date="2020-08" db="EMBL/GenBank/DDBJ databases">
        <title>A Genomic Blueprint of the Chicken Gut Microbiome.</title>
        <authorList>
            <person name="Gilroy R."/>
            <person name="Ravi A."/>
            <person name="Getino M."/>
            <person name="Pursley I."/>
            <person name="Horton D.L."/>
            <person name="Alikhan N.-F."/>
            <person name="Baker D."/>
            <person name="Gharbi K."/>
            <person name="Hall N."/>
            <person name="Watson M."/>
            <person name="Adriaenssens E.M."/>
            <person name="Foster-Nyarko E."/>
            <person name="Jarju S."/>
            <person name="Secka A."/>
            <person name="Antonio M."/>
            <person name="Oren A."/>
            <person name="Chaudhuri R."/>
            <person name="La Ragione R.M."/>
            <person name="Hildebrand F."/>
            <person name="Pallen M.J."/>
        </authorList>
    </citation>
    <scope>NUCLEOTIDE SEQUENCE [LARGE SCALE GENOMIC DNA]</scope>
    <source>
        <strain evidence="2 3">Sa1BUA8</strain>
    </source>
</reference>
<dbReference type="SUPFAM" id="SSF53850">
    <property type="entry name" value="Periplasmic binding protein-like II"/>
    <property type="match status" value="1"/>
</dbReference>
<dbReference type="Gene3D" id="3.40.190.10">
    <property type="entry name" value="Periplasmic binding protein-like II"/>
    <property type="match status" value="1"/>
</dbReference>
<protein>
    <submittedName>
        <fullName evidence="2">Tripartite tricarboxylate transporter substrate binding protein</fullName>
    </submittedName>
</protein>
<comment type="caution">
    <text evidence="2">The sequence shown here is derived from an EMBL/GenBank/DDBJ whole genome shotgun (WGS) entry which is preliminary data.</text>
</comment>
<dbReference type="AlphaFoldDB" id="A0A9D5Z0Z5"/>
<name>A0A9D5Z0Z5_9CELL</name>
<dbReference type="CDD" id="cd07012">
    <property type="entry name" value="PBP2_Bug_TTT"/>
    <property type="match status" value="1"/>
</dbReference>
<gene>
    <name evidence="2" type="ORF">H9623_15330</name>
</gene>
<evidence type="ECO:0000313" key="2">
    <source>
        <dbReference type="EMBL" id="MBE7701664.1"/>
    </source>
</evidence>
<dbReference type="Proteomes" id="UP000822993">
    <property type="component" value="Unassembled WGS sequence"/>
</dbReference>
<proteinExistence type="inferred from homology"/>
<dbReference type="PANTHER" id="PTHR42928">
    <property type="entry name" value="TRICARBOXYLATE-BINDING PROTEIN"/>
    <property type="match status" value="1"/>
</dbReference>
<dbReference type="PROSITE" id="PS51318">
    <property type="entry name" value="TAT"/>
    <property type="match status" value="1"/>
</dbReference>